<evidence type="ECO:0000313" key="1">
    <source>
        <dbReference type="EMBL" id="SVD72981.1"/>
    </source>
</evidence>
<accession>A0A382XR99</accession>
<gene>
    <name evidence="1" type="ORF">METZ01_LOCUS425835</name>
</gene>
<name>A0A382XR99_9ZZZZ</name>
<feature type="non-terminal residue" evidence="1">
    <location>
        <position position="65"/>
    </location>
</feature>
<sequence>MQMPRHELIFHKPEFIAKQIKLIDKLEDNPFILSCFEEGENYAQLGICAHIERGDFRKIAGVLVA</sequence>
<reference evidence="1" key="1">
    <citation type="submission" date="2018-05" db="EMBL/GenBank/DDBJ databases">
        <authorList>
            <person name="Lanie J.A."/>
            <person name="Ng W.-L."/>
            <person name="Kazmierczak K.M."/>
            <person name="Andrzejewski T.M."/>
            <person name="Davidsen T.M."/>
            <person name="Wayne K.J."/>
            <person name="Tettelin H."/>
            <person name="Glass J.I."/>
            <person name="Rusch D."/>
            <person name="Podicherti R."/>
            <person name="Tsui H.-C.T."/>
            <person name="Winkler M.E."/>
        </authorList>
    </citation>
    <scope>NUCLEOTIDE SEQUENCE</scope>
</reference>
<dbReference type="AlphaFoldDB" id="A0A382XR99"/>
<protein>
    <submittedName>
        <fullName evidence="1">Uncharacterized protein</fullName>
    </submittedName>
</protein>
<organism evidence="1">
    <name type="scientific">marine metagenome</name>
    <dbReference type="NCBI Taxonomy" id="408172"/>
    <lineage>
        <taxon>unclassified sequences</taxon>
        <taxon>metagenomes</taxon>
        <taxon>ecological metagenomes</taxon>
    </lineage>
</organism>
<dbReference type="EMBL" id="UINC01169443">
    <property type="protein sequence ID" value="SVD72981.1"/>
    <property type="molecule type" value="Genomic_DNA"/>
</dbReference>
<proteinExistence type="predicted"/>